<accession>A0A1H1TX81</accession>
<dbReference type="Gene3D" id="1.25.40.10">
    <property type="entry name" value="Tetratricopeptide repeat domain"/>
    <property type="match status" value="1"/>
</dbReference>
<keyword evidence="1" id="KW-0472">Membrane</keyword>
<dbReference type="InterPro" id="IPR011990">
    <property type="entry name" value="TPR-like_helical_dom_sf"/>
</dbReference>
<evidence type="ECO:0000313" key="3">
    <source>
        <dbReference type="Proteomes" id="UP000185663"/>
    </source>
</evidence>
<reference evidence="2 3" key="1">
    <citation type="submission" date="2016-10" db="EMBL/GenBank/DDBJ databases">
        <authorList>
            <person name="de Groot N.N."/>
        </authorList>
    </citation>
    <scope>NUCLEOTIDE SEQUENCE [LARGE SCALE GENOMIC DNA]</scope>
    <source>
        <strain evidence="2 3">DSM 22126</strain>
    </source>
</reference>
<gene>
    <name evidence="2" type="ORF">SAMN04489860_2027</name>
</gene>
<protein>
    <recommendedName>
        <fullName evidence="4">Tetratricopeptide repeat-containing protein</fullName>
    </recommendedName>
</protein>
<evidence type="ECO:0000256" key="1">
    <source>
        <dbReference type="SAM" id="Phobius"/>
    </source>
</evidence>
<keyword evidence="3" id="KW-1185">Reference proteome</keyword>
<name>A0A1H1TX81_9CELL</name>
<dbReference type="RefSeq" id="WP_043109280.1">
    <property type="nucleotide sequence ID" value="NZ_LT629776.1"/>
</dbReference>
<dbReference type="STRING" id="545619.SAMN04489860_2027"/>
<keyword evidence="1" id="KW-1133">Transmembrane helix</keyword>
<proteinExistence type="predicted"/>
<dbReference type="EMBL" id="LT629776">
    <property type="protein sequence ID" value="SDS64847.1"/>
    <property type="molecule type" value="Genomic_DNA"/>
</dbReference>
<dbReference type="eggNOG" id="COG0457">
    <property type="taxonomic scope" value="Bacteria"/>
</dbReference>
<evidence type="ECO:0008006" key="4">
    <source>
        <dbReference type="Google" id="ProtNLM"/>
    </source>
</evidence>
<dbReference type="OrthoDB" id="4485518at2"/>
<dbReference type="Proteomes" id="UP000185663">
    <property type="component" value="Chromosome I"/>
</dbReference>
<organism evidence="2 3">
    <name type="scientific">Paraoerskovia marina</name>
    <dbReference type="NCBI Taxonomy" id="545619"/>
    <lineage>
        <taxon>Bacteria</taxon>
        <taxon>Bacillati</taxon>
        <taxon>Actinomycetota</taxon>
        <taxon>Actinomycetes</taxon>
        <taxon>Micrococcales</taxon>
        <taxon>Cellulomonadaceae</taxon>
        <taxon>Paraoerskovia</taxon>
    </lineage>
</organism>
<feature type="transmembrane region" description="Helical" evidence="1">
    <location>
        <begin position="36"/>
        <end position="56"/>
    </location>
</feature>
<keyword evidence="1" id="KW-0812">Transmembrane</keyword>
<evidence type="ECO:0000313" key="2">
    <source>
        <dbReference type="EMBL" id="SDS64847.1"/>
    </source>
</evidence>
<dbReference type="AlphaFoldDB" id="A0A1H1TX81"/>
<dbReference type="SUPFAM" id="SSF48452">
    <property type="entry name" value="TPR-like"/>
    <property type="match status" value="1"/>
</dbReference>
<sequence length="157" mass="16921">MKKGMLGAILVTALLVLYTWAVGGRAVALVRTGDPVAVAIGASVVLIPLVAIWVLVQEYRLAVTVQRMSNELDARGELDVDDLPRSPGGRVDRAAADAQFGPRREAVEQDPEDWANWFRLGFAYDAAGDRRRARSSLRTAAGIYRSRRSGTAGTSAP</sequence>